<sequence length="605" mass="66897">MKQHHALDIPELRISIAAYLNQDSLKACVCVSRAWYSDFTPFLWARFSVDSCPLRESQRKLRAARLESLSKHARWIKHLGRRRIRSLLDRINVYTILVDHCRSLDSLDIGLLDEEEWDLYRQLVALNPDLCQVTIPSVLQPVAGPIDYQPSLLLCGLARLTRLVIDCPTTLSVLVNVLEVCPSIEQLVIGSDNSGTGSRLDPPSGIGTQATMEGLAVGAAPTTITTITTTTPPSRTLFRLRQLKLEIPCSDPGLADMLLARCSLLEQLSLDQLLADEVYSGVCRLLKDSRLPHLTSLSLRNSAFYPEMQRAILGAFPPHQLRMLALSPVSTMTDIGHDGGVGEETGATADEDIIRLLVRCQHQSLEHLHLALQNMPPESMSAILTSCQRLKVLVVRLDQPVDIRCLIGQPWACTNLEELSIFVALNRRPLRSVGGSGTSSGGVHLPSMTFNITAIENAIETEESDAAQRGVTPGPTKTKTTATTTTATTTNPATTTTMATSNRSTSTATAKQRKEWERVETVFMRRLGTLTCLRRLVLKVPPRHAAASDLTFTLANGLEHLAKLIQLEEVTVGDRGFRQSETELQFMKDHWPQMKRMTFYSLRAG</sequence>
<dbReference type="EMBL" id="JAAAJB010000952">
    <property type="protein sequence ID" value="KAG0249724.1"/>
    <property type="molecule type" value="Genomic_DNA"/>
</dbReference>
<evidence type="ECO:0000313" key="3">
    <source>
        <dbReference type="Proteomes" id="UP000807716"/>
    </source>
</evidence>
<evidence type="ECO:0000313" key="2">
    <source>
        <dbReference type="EMBL" id="KAG0249724.1"/>
    </source>
</evidence>
<feature type="region of interest" description="Disordered" evidence="1">
    <location>
        <begin position="462"/>
        <end position="512"/>
    </location>
</feature>
<evidence type="ECO:0000256" key="1">
    <source>
        <dbReference type="SAM" id="MobiDB-lite"/>
    </source>
</evidence>
<reference evidence="2" key="1">
    <citation type="journal article" date="2020" name="Fungal Divers.">
        <title>Resolving the Mortierellaceae phylogeny through synthesis of multi-gene phylogenetics and phylogenomics.</title>
        <authorList>
            <person name="Vandepol N."/>
            <person name="Liber J."/>
            <person name="Desiro A."/>
            <person name="Na H."/>
            <person name="Kennedy M."/>
            <person name="Barry K."/>
            <person name="Grigoriev I.V."/>
            <person name="Miller A.N."/>
            <person name="O'Donnell K."/>
            <person name="Stajich J.E."/>
            <person name="Bonito G."/>
        </authorList>
    </citation>
    <scope>NUCLEOTIDE SEQUENCE</scope>
    <source>
        <strain evidence="2">BC1065</strain>
    </source>
</reference>
<dbReference type="Proteomes" id="UP000807716">
    <property type="component" value="Unassembled WGS sequence"/>
</dbReference>
<feature type="compositionally biased region" description="Low complexity" evidence="1">
    <location>
        <begin position="472"/>
        <end position="510"/>
    </location>
</feature>
<protein>
    <recommendedName>
        <fullName evidence="4">F-box domain-containing protein</fullName>
    </recommendedName>
</protein>
<proteinExistence type="predicted"/>
<dbReference type="OrthoDB" id="2416713at2759"/>
<dbReference type="AlphaFoldDB" id="A0A9P6PQ17"/>
<feature type="non-terminal residue" evidence="2">
    <location>
        <position position="605"/>
    </location>
</feature>
<dbReference type="InterPro" id="IPR032675">
    <property type="entry name" value="LRR_dom_sf"/>
</dbReference>
<organism evidence="2 3">
    <name type="scientific">Actinomortierella ambigua</name>
    <dbReference type="NCBI Taxonomy" id="1343610"/>
    <lineage>
        <taxon>Eukaryota</taxon>
        <taxon>Fungi</taxon>
        <taxon>Fungi incertae sedis</taxon>
        <taxon>Mucoromycota</taxon>
        <taxon>Mortierellomycotina</taxon>
        <taxon>Mortierellomycetes</taxon>
        <taxon>Mortierellales</taxon>
        <taxon>Mortierellaceae</taxon>
        <taxon>Actinomortierella</taxon>
    </lineage>
</organism>
<keyword evidence="3" id="KW-1185">Reference proteome</keyword>
<comment type="caution">
    <text evidence="2">The sequence shown here is derived from an EMBL/GenBank/DDBJ whole genome shotgun (WGS) entry which is preliminary data.</text>
</comment>
<gene>
    <name evidence="2" type="ORF">DFQ27_009838</name>
</gene>
<evidence type="ECO:0008006" key="4">
    <source>
        <dbReference type="Google" id="ProtNLM"/>
    </source>
</evidence>
<dbReference type="Gene3D" id="3.80.10.10">
    <property type="entry name" value="Ribonuclease Inhibitor"/>
    <property type="match status" value="1"/>
</dbReference>
<dbReference type="SUPFAM" id="SSF52047">
    <property type="entry name" value="RNI-like"/>
    <property type="match status" value="1"/>
</dbReference>
<name>A0A9P6PQ17_9FUNG</name>
<accession>A0A9P6PQ17</accession>